<dbReference type="KEGG" id="svp:Pan189_20870"/>
<dbReference type="PROSITE" id="PS51318">
    <property type="entry name" value="TAT"/>
    <property type="match status" value="1"/>
</dbReference>
<dbReference type="EMBL" id="CP036268">
    <property type="protein sequence ID" value="QDT37705.1"/>
    <property type="molecule type" value="Genomic_DNA"/>
</dbReference>
<gene>
    <name evidence="1" type="ORF">Pan189_20870</name>
</gene>
<organism evidence="1 2">
    <name type="scientific">Stratiformator vulcanicus</name>
    <dbReference type="NCBI Taxonomy" id="2527980"/>
    <lineage>
        <taxon>Bacteria</taxon>
        <taxon>Pseudomonadati</taxon>
        <taxon>Planctomycetota</taxon>
        <taxon>Planctomycetia</taxon>
        <taxon>Planctomycetales</taxon>
        <taxon>Planctomycetaceae</taxon>
        <taxon>Stratiformator</taxon>
    </lineage>
</organism>
<evidence type="ECO:0008006" key="3">
    <source>
        <dbReference type="Google" id="ProtNLM"/>
    </source>
</evidence>
<sequence length="434" mass="48352">MIKTNPVSRRKILKAGGITFALPLLESLVPQVARASEQAVEQSLPVRTAFFYIPNGVNLETWIPKQEGSDYEIPAALKPIEKVRDDITILTGLNRTYAAGTTLHSQAGSCWLTSSPPSETKDGAYPTNLTLDQMIARNVGTSSPFPSLELSCNDHTNNKETKYFESVSWYGPGYAAATEKNPREVFRRLFGVSGKGKRYRSVLDAIMEDAAGLRTDLGAGDREKLDEYFESVRSIERRINRAEKFQIDRSELPISEPAGIPEDRRDYIRLMGSLMALAFRLDLTRVATLLVDPERWDTPREYPGYFDKPQNHHVLTHTKGDEPKEALTKIDAFHVEQFAAIVEAMRETPEGDGSLLDNCQLVLGSGMGRGDWHSYRNLPVVIAGRAGGRIDPGRHVVYPKGTPLANLWLSVLDHHDIERPRYADSTAQLAGLMT</sequence>
<accession>A0A517R1C2</accession>
<reference evidence="1 2" key="1">
    <citation type="submission" date="2019-02" db="EMBL/GenBank/DDBJ databases">
        <title>Deep-cultivation of Planctomycetes and their phenomic and genomic characterization uncovers novel biology.</title>
        <authorList>
            <person name="Wiegand S."/>
            <person name="Jogler M."/>
            <person name="Boedeker C."/>
            <person name="Pinto D."/>
            <person name="Vollmers J."/>
            <person name="Rivas-Marin E."/>
            <person name="Kohn T."/>
            <person name="Peeters S.H."/>
            <person name="Heuer A."/>
            <person name="Rast P."/>
            <person name="Oberbeckmann S."/>
            <person name="Bunk B."/>
            <person name="Jeske O."/>
            <person name="Meyerdierks A."/>
            <person name="Storesund J.E."/>
            <person name="Kallscheuer N."/>
            <person name="Luecker S."/>
            <person name="Lage O.M."/>
            <person name="Pohl T."/>
            <person name="Merkel B.J."/>
            <person name="Hornburger P."/>
            <person name="Mueller R.-W."/>
            <person name="Bruemmer F."/>
            <person name="Labrenz M."/>
            <person name="Spormann A.M."/>
            <person name="Op den Camp H."/>
            <person name="Overmann J."/>
            <person name="Amann R."/>
            <person name="Jetten M.S.M."/>
            <person name="Mascher T."/>
            <person name="Medema M.H."/>
            <person name="Devos D.P."/>
            <person name="Kaster A.-K."/>
            <person name="Ovreas L."/>
            <person name="Rohde M."/>
            <person name="Galperin M.Y."/>
            <person name="Jogler C."/>
        </authorList>
    </citation>
    <scope>NUCLEOTIDE SEQUENCE [LARGE SCALE GENOMIC DNA]</scope>
    <source>
        <strain evidence="1 2">Pan189</strain>
    </source>
</reference>
<name>A0A517R1C2_9PLAN</name>
<protein>
    <recommendedName>
        <fullName evidence="3">DUF1552 domain-containing protein</fullName>
    </recommendedName>
</protein>
<dbReference type="InterPro" id="IPR006311">
    <property type="entry name" value="TAT_signal"/>
</dbReference>
<keyword evidence="2" id="KW-1185">Reference proteome</keyword>
<dbReference type="AlphaFoldDB" id="A0A517R1C2"/>
<dbReference type="Pfam" id="PF07586">
    <property type="entry name" value="HXXSHH"/>
    <property type="match status" value="1"/>
</dbReference>
<evidence type="ECO:0000313" key="1">
    <source>
        <dbReference type="EMBL" id="QDT37705.1"/>
    </source>
</evidence>
<dbReference type="OrthoDB" id="9146593at2"/>
<dbReference type="Proteomes" id="UP000317318">
    <property type="component" value="Chromosome"/>
</dbReference>
<dbReference type="RefSeq" id="WP_145363797.1">
    <property type="nucleotide sequence ID" value="NZ_CP036268.1"/>
</dbReference>
<evidence type="ECO:0000313" key="2">
    <source>
        <dbReference type="Proteomes" id="UP000317318"/>
    </source>
</evidence>
<proteinExistence type="predicted"/>
<dbReference type="InterPro" id="IPR011447">
    <property type="entry name" value="DUF1552"/>
</dbReference>